<feature type="domain" description="Response regulatory" evidence="2">
    <location>
        <begin position="1"/>
        <end position="88"/>
    </location>
</feature>
<keyword evidence="4" id="KW-1185">Reference proteome</keyword>
<sequence length="91" mass="10757">MYQQGVRKPFKNKVDLYGFRYAHFKWIQSHFSTQQTNEHQRNQEIPIIACTAHDDYETETKCKALGMLAIINKPVFIKQLQTVIQNIPKTF</sequence>
<dbReference type="GO" id="GO:0000160">
    <property type="term" value="P:phosphorelay signal transduction system"/>
    <property type="evidence" value="ECO:0007669"/>
    <property type="project" value="InterPro"/>
</dbReference>
<dbReference type="EMBL" id="CAJJDP010000072">
    <property type="protein sequence ID" value="CAD8179614.1"/>
    <property type="molecule type" value="Genomic_DNA"/>
</dbReference>
<comment type="caution">
    <text evidence="1">Lacks conserved residue(s) required for the propagation of feature annotation.</text>
</comment>
<reference evidence="3" key="1">
    <citation type="submission" date="2021-01" db="EMBL/GenBank/DDBJ databases">
        <authorList>
            <consortium name="Genoscope - CEA"/>
            <person name="William W."/>
        </authorList>
    </citation>
    <scope>NUCLEOTIDE SEQUENCE</scope>
</reference>
<name>A0A8S1VQ48_PAROT</name>
<dbReference type="Proteomes" id="UP000683925">
    <property type="component" value="Unassembled WGS sequence"/>
</dbReference>
<evidence type="ECO:0000313" key="3">
    <source>
        <dbReference type="EMBL" id="CAD8179614.1"/>
    </source>
</evidence>
<dbReference type="AlphaFoldDB" id="A0A8S1VQ48"/>
<proteinExistence type="predicted"/>
<dbReference type="PROSITE" id="PS50110">
    <property type="entry name" value="RESPONSE_REGULATORY"/>
    <property type="match status" value="1"/>
</dbReference>
<protein>
    <recommendedName>
        <fullName evidence="2">Response regulatory domain-containing protein</fullName>
    </recommendedName>
</protein>
<gene>
    <name evidence="3" type="ORF">POCTA_138.1.T0730105</name>
</gene>
<evidence type="ECO:0000256" key="1">
    <source>
        <dbReference type="PROSITE-ProRule" id="PRU00169"/>
    </source>
</evidence>
<organism evidence="3 4">
    <name type="scientific">Paramecium octaurelia</name>
    <dbReference type="NCBI Taxonomy" id="43137"/>
    <lineage>
        <taxon>Eukaryota</taxon>
        <taxon>Sar</taxon>
        <taxon>Alveolata</taxon>
        <taxon>Ciliophora</taxon>
        <taxon>Intramacronucleata</taxon>
        <taxon>Oligohymenophorea</taxon>
        <taxon>Peniculida</taxon>
        <taxon>Parameciidae</taxon>
        <taxon>Paramecium</taxon>
    </lineage>
</organism>
<dbReference type="OrthoDB" id="60033at2759"/>
<evidence type="ECO:0000259" key="2">
    <source>
        <dbReference type="PROSITE" id="PS50110"/>
    </source>
</evidence>
<evidence type="ECO:0000313" key="4">
    <source>
        <dbReference type="Proteomes" id="UP000683925"/>
    </source>
</evidence>
<accession>A0A8S1VQ48</accession>
<dbReference type="InterPro" id="IPR001789">
    <property type="entry name" value="Sig_transdc_resp-reg_receiver"/>
</dbReference>
<comment type="caution">
    <text evidence="3">The sequence shown here is derived from an EMBL/GenBank/DDBJ whole genome shotgun (WGS) entry which is preliminary data.</text>
</comment>